<dbReference type="RefSeq" id="WP_111741532.1">
    <property type="nucleotide sequence ID" value="NZ_LR698987.1"/>
</dbReference>
<reference evidence="1 2" key="1">
    <citation type="submission" date="2018-06" db="EMBL/GenBank/DDBJ databases">
        <authorList>
            <consortium name="Pathogen Informatics"/>
            <person name="Doyle S."/>
        </authorList>
    </citation>
    <scope>NUCLEOTIDE SEQUENCE [LARGE SCALE GENOMIC DNA]</scope>
    <source>
        <strain evidence="1 2">NCTC12151</strain>
    </source>
</reference>
<dbReference type="KEGG" id="lri:NCTC12151_03221"/>
<sequence>MAEYSLNKKRYKAGLAILVVTLAMGGLLITPHSSYAEDNRLPAINSSGNINTSLRENSHQLSEQELNKLFQNAVKSDLAGNPSLARKGYDYLADTQIAPLIAVPSSVNYVALDNFDAAKKAFSPLMFSSNVKEADYARLWDLWLTARTWTKGKTALEKALSQKVSEYRWHTGYGQAIADLYAGKINTETLFNTIENTPDISTEIKLDAQTEAAFFAVGYFQYVKNDIPKAREVFQRSYSKLNDISLERPLINREVEKFSKLN</sequence>
<dbReference type="Gene3D" id="1.25.40.10">
    <property type="entry name" value="Tetratricopeptide repeat domain"/>
    <property type="match status" value="1"/>
</dbReference>
<evidence type="ECO:0000313" key="1">
    <source>
        <dbReference type="EMBL" id="SQI43758.1"/>
    </source>
</evidence>
<accession>A0A2X4V6D6</accession>
<dbReference type="EMBL" id="LS483470">
    <property type="protein sequence ID" value="SQI43758.1"/>
    <property type="molecule type" value="Genomic_DNA"/>
</dbReference>
<protein>
    <submittedName>
        <fullName evidence="1">Lipoprotein NlpI, contains TPR repeats</fullName>
    </submittedName>
</protein>
<dbReference type="InterPro" id="IPR011990">
    <property type="entry name" value="TPR-like_helical_dom_sf"/>
</dbReference>
<organism evidence="1 2">
    <name type="scientific">Leminorella richardii</name>
    <dbReference type="NCBI Taxonomy" id="158841"/>
    <lineage>
        <taxon>Bacteria</taxon>
        <taxon>Pseudomonadati</taxon>
        <taxon>Pseudomonadota</taxon>
        <taxon>Gammaproteobacteria</taxon>
        <taxon>Enterobacterales</taxon>
        <taxon>Budviciaceae</taxon>
        <taxon>Leminorella</taxon>
    </lineage>
</organism>
<gene>
    <name evidence="1" type="ORF">NCTC12151_03221</name>
</gene>
<dbReference type="OrthoDB" id="7017625at2"/>
<keyword evidence="1" id="KW-0449">Lipoprotein</keyword>
<proteinExistence type="predicted"/>
<evidence type="ECO:0000313" key="2">
    <source>
        <dbReference type="Proteomes" id="UP000249005"/>
    </source>
</evidence>
<name>A0A2X4V6D6_9GAMM</name>
<dbReference type="Proteomes" id="UP000249005">
    <property type="component" value="Chromosome 1"/>
</dbReference>
<dbReference type="AlphaFoldDB" id="A0A2X4V6D6"/>
<keyword evidence="2" id="KW-1185">Reference proteome</keyword>